<proteinExistence type="predicted"/>
<keyword evidence="3" id="KW-1185">Reference proteome</keyword>
<keyword evidence="2" id="KW-0378">Hydrolase</keyword>
<sequence length="437" mass="50161">MKTKFKLINTVVIATIVSIGLLSCKKGGTDEPKVVEIKNIDGSYRLFRHGEPYYIVGGGGISHFEELKDIGGNSIRTWSLHNAEEILDKAEENGLTVTLGIEIGKQHWGNDFNYWNPKAVNEKVEEIREVIIKYKDHPALLMWGVGNEVHFFGGNRLMICLFINKVAKMIHEVDPNHPVMTTTTVSPNLKYYGLIRILCPHLDLIGINAFEKLPKLHKDIKHPLGWNKPYVISEFGTQGPWETIDTEWGAPIERSSTENAEYIKDYWKIVSMDKKYSLGGYAFYWGYKYEVTNTWFSLFSKEGYKSEIVNRLQESWTGKKPKNEAPLINMINIIDIPREKNIYLGADNIYTAKVNAQDPENDNMKYSWEIRTEGPSYHSVGRHNYIYSHLITDPSKNTVQFTTPKEEGAYRLFIFVYDDAGNFATANIPFYVIHNKI</sequence>
<dbReference type="InterPro" id="IPR006103">
    <property type="entry name" value="Glyco_hydro_2_cat"/>
</dbReference>
<evidence type="ECO:0000259" key="1">
    <source>
        <dbReference type="Pfam" id="PF02836"/>
    </source>
</evidence>
<dbReference type="PROSITE" id="PS51257">
    <property type="entry name" value="PROKAR_LIPOPROTEIN"/>
    <property type="match status" value="1"/>
</dbReference>
<dbReference type="EMBL" id="JBHUHR010000038">
    <property type="protein sequence ID" value="MFD2035796.1"/>
    <property type="molecule type" value="Genomic_DNA"/>
</dbReference>
<feature type="domain" description="Glycoside hydrolase family 2 catalytic" evidence="1">
    <location>
        <begin position="65"/>
        <end position="238"/>
    </location>
</feature>
<organism evidence="2 3">
    <name type="scientific">Belliella marina</name>
    <dbReference type="NCBI Taxonomy" id="1644146"/>
    <lineage>
        <taxon>Bacteria</taxon>
        <taxon>Pseudomonadati</taxon>
        <taxon>Bacteroidota</taxon>
        <taxon>Cytophagia</taxon>
        <taxon>Cytophagales</taxon>
        <taxon>Cyclobacteriaceae</taxon>
        <taxon>Belliella</taxon>
    </lineage>
</organism>
<gene>
    <name evidence="2" type="ORF">ACFSKL_13415</name>
</gene>
<comment type="caution">
    <text evidence="2">The sequence shown here is derived from an EMBL/GenBank/DDBJ whole genome shotgun (WGS) entry which is preliminary data.</text>
</comment>
<dbReference type="Gene3D" id="3.20.20.80">
    <property type="entry name" value="Glycosidases"/>
    <property type="match status" value="1"/>
</dbReference>
<accession>A0ABW4VNU4</accession>
<evidence type="ECO:0000313" key="2">
    <source>
        <dbReference type="EMBL" id="MFD2035796.1"/>
    </source>
</evidence>
<dbReference type="Proteomes" id="UP001597361">
    <property type="component" value="Unassembled WGS sequence"/>
</dbReference>
<reference evidence="3" key="1">
    <citation type="journal article" date="2019" name="Int. J. Syst. Evol. Microbiol.">
        <title>The Global Catalogue of Microorganisms (GCM) 10K type strain sequencing project: providing services to taxonomists for standard genome sequencing and annotation.</title>
        <authorList>
            <consortium name="The Broad Institute Genomics Platform"/>
            <consortium name="The Broad Institute Genome Sequencing Center for Infectious Disease"/>
            <person name="Wu L."/>
            <person name="Ma J."/>
        </authorList>
    </citation>
    <scope>NUCLEOTIDE SEQUENCE [LARGE SCALE GENOMIC DNA]</scope>
    <source>
        <strain evidence="3">CGMCC 1.15180</strain>
    </source>
</reference>
<dbReference type="InterPro" id="IPR017853">
    <property type="entry name" value="GH"/>
</dbReference>
<dbReference type="GO" id="GO:0016787">
    <property type="term" value="F:hydrolase activity"/>
    <property type="evidence" value="ECO:0007669"/>
    <property type="project" value="UniProtKB-KW"/>
</dbReference>
<protein>
    <submittedName>
        <fullName evidence="2">Glycoside hydrolase family 2 TIM barrel-domain containing protein</fullName>
    </submittedName>
</protein>
<dbReference type="Pfam" id="PF02836">
    <property type="entry name" value="Glyco_hydro_2_C"/>
    <property type="match status" value="1"/>
</dbReference>
<name>A0ABW4VNU4_9BACT</name>
<evidence type="ECO:0000313" key="3">
    <source>
        <dbReference type="Proteomes" id="UP001597361"/>
    </source>
</evidence>
<dbReference type="RefSeq" id="WP_376886738.1">
    <property type="nucleotide sequence ID" value="NZ_JBHUHR010000038.1"/>
</dbReference>
<dbReference type="SUPFAM" id="SSF51445">
    <property type="entry name" value="(Trans)glycosidases"/>
    <property type="match status" value="1"/>
</dbReference>